<proteinExistence type="predicted"/>
<comment type="caution">
    <text evidence="2">The sequence shown here is derived from an EMBL/GenBank/DDBJ whole genome shotgun (WGS) entry which is preliminary data.</text>
</comment>
<feature type="region of interest" description="Disordered" evidence="1">
    <location>
        <begin position="1"/>
        <end position="165"/>
    </location>
</feature>
<organism evidence="2 3">
    <name type="scientific">Phialemonium thermophilum</name>
    <dbReference type="NCBI Taxonomy" id="223376"/>
    <lineage>
        <taxon>Eukaryota</taxon>
        <taxon>Fungi</taxon>
        <taxon>Dikarya</taxon>
        <taxon>Ascomycota</taxon>
        <taxon>Pezizomycotina</taxon>
        <taxon>Sordariomycetes</taxon>
        <taxon>Sordariomycetidae</taxon>
        <taxon>Cephalothecales</taxon>
        <taxon>Cephalothecaceae</taxon>
        <taxon>Phialemonium</taxon>
    </lineage>
</organism>
<feature type="compositionally biased region" description="Polar residues" evidence="1">
    <location>
        <begin position="57"/>
        <end position="68"/>
    </location>
</feature>
<gene>
    <name evidence="2" type="ORF">VTK73DRAFT_2584</name>
</gene>
<dbReference type="EMBL" id="JAZHXJ010000173">
    <property type="protein sequence ID" value="KAL1870545.1"/>
    <property type="molecule type" value="Genomic_DNA"/>
</dbReference>
<dbReference type="Proteomes" id="UP001586593">
    <property type="component" value="Unassembled WGS sequence"/>
</dbReference>
<keyword evidence="3" id="KW-1185">Reference proteome</keyword>
<name>A0ABR3X3Z9_9PEZI</name>
<protein>
    <submittedName>
        <fullName evidence="2">Uncharacterized protein</fullName>
    </submittedName>
</protein>
<reference evidence="2 3" key="1">
    <citation type="journal article" date="2024" name="Commun. Biol.">
        <title>Comparative genomic analysis of thermophilic fungi reveals convergent evolutionary adaptations and gene losses.</title>
        <authorList>
            <person name="Steindorff A.S."/>
            <person name="Aguilar-Pontes M.V."/>
            <person name="Robinson A.J."/>
            <person name="Andreopoulos B."/>
            <person name="LaButti K."/>
            <person name="Kuo A."/>
            <person name="Mondo S."/>
            <person name="Riley R."/>
            <person name="Otillar R."/>
            <person name="Haridas S."/>
            <person name="Lipzen A."/>
            <person name="Grimwood J."/>
            <person name="Schmutz J."/>
            <person name="Clum A."/>
            <person name="Reid I.D."/>
            <person name="Moisan M.C."/>
            <person name="Butler G."/>
            <person name="Nguyen T.T.M."/>
            <person name="Dewar K."/>
            <person name="Conant G."/>
            <person name="Drula E."/>
            <person name="Henrissat B."/>
            <person name="Hansel C."/>
            <person name="Singer S."/>
            <person name="Hutchinson M.I."/>
            <person name="de Vries R.P."/>
            <person name="Natvig D.O."/>
            <person name="Powell A.J."/>
            <person name="Tsang A."/>
            <person name="Grigoriev I.V."/>
        </authorList>
    </citation>
    <scope>NUCLEOTIDE SEQUENCE [LARGE SCALE GENOMIC DNA]</scope>
    <source>
        <strain evidence="2 3">ATCC 24622</strain>
    </source>
</reference>
<sequence>MSRSRTNSGANTPRAGSSPEIIDAGEGDLGDVDMPPHSPPGYDDVSLDDITPIPSIAGSSTSRANSPHNEPPPDYSSGPTQTRNHRLSAHMADLAAQATDSEDAAGQDVIPEQRQRQRSSRGLDGVPQLPSLRLTRLPQIVIEPSSAQPRDQEPSLMPSPDPSTR</sequence>
<feature type="compositionally biased region" description="Polar residues" evidence="1">
    <location>
        <begin position="1"/>
        <end position="15"/>
    </location>
</feature>
<evidence type="ECO:0000313" key="2">
    <source>
        <dbReference type="EMBL" id="KAL1870545.1"/>
    </source>
</evidence>
<evidence type="ECO:0000256" key="1">
    <source>
        <dbReference type="SAM" id="MobiDB-lite"/>
    </source>
</evidence>
<evidence type="ECO:0000313" key="3">
    <source>
        <dbReference type="Proteomes" id="UP001586593"/>
    </source>
</evidence>
<accession>A0ABR3X3Z9</accession>